<dbReference type="EMBL" id="GBRH01255518">
    <property type="protein sequence ID" value="JAD42377.1"/>
    <property type="molecule type" value="Transcribed_RNA"/>
</dbReference>
<reference evidence="1" key="1">
    <citation type="submission" date="2014-09" db="EMBL/GenBank/DDBJ databases">
        <authorList>
            <person name="Magalhaes I.L.F."/>
            <person name="Oliveira U."/>
            <person name="Santos F.R."/>
            <person name="Vidigal T.H.D.A."/>
            <person name="Brescovit A.D."/>
            <person name="Santos A.J."/>
        </authorList>
    </citation>
    <scope>NUCLEOTIDE SEQUENCE</scope>
    <source>
        <tissue evidence="1">Shoot tissue taken approximately 20 cm above the soil surface</tissue>
    </source>
</reference>
<reference evidence="1" key="2">
    <citation type="journal article" date="2015" name="Data Brief">
        <title>Shoot transcriptome of the giant reed, Arundo donax.</title>
        <authorList>
            <person name="Barrero R.A."/>
            <person name="Guerrero F.D."/>
            <person name="Moolhuijzen P."/>
            <person name="Goolsby J.A."/>
            <person name="Tidwell J."/>
            <person name="Bellgard S.E."/>
            <person name="Bellgard M.I."/>
        </authorList>
    </citation>
    <scope>NUCLEOTIDE SEQUENCE</scope>
    <source>
        <tissue evidence="1">Shoot tissue taken approximately 20 cm above the soil surface</tissue>
    </source>
</reference>
<proteinExistence type="predicted"/>
<organism evidence="1">
    <name type="scientific">Arundo donax</name>
    <name type="common">Giant reed</name>
    <name type="synonym">Donax arundinaceus</name>
    <dbReference type="NCBI Taxonomy" id="35708"/>
    <lineage>
        <taxon>Eukaryota</taxon>
        <taxon>Viridiplantae</taxon>
        <taxon>Streptophyta</taxon>
        <taxon>Embryophyta</taxon>
        <taxon>Tracheophyta</taxon>
        <taxon>Spermatophyta</taxon>
        <taxon>Magnoliopsida</taxon>
        <taxon>Liliopsida</taxon>
        <taxon>Poales</taxon>
        <taxon>Poaceae</taxon>
        <taxon>PACMAD clade</taxon>
        <taxon>Arundinoideae</taxon>
        <taxon>Arundineae</taxon>
        <taxon>Arundo</taxon>
    </lineage>
</organism>
<protein>
    <submittedName>
        <fullName evidence="1">Uncharacterized protein</fullName>
    </submittedName>
</protein>
<sequence length="30" mass="3355">MAAQGFKVRMYLQALFTQTMSIASYNKLAA</sequence>
<name>A0A0A9A5R0_ARUDO</name>
<accession>A0A0A9A5R0</accession>
<dbReference type="AlphaFoldDB" id="A0A0A9A5R0"/>
<evidence type="ECO:0000313" key="1">
    <source>
        <dbReference type="EMBL" id="JAD42377.1"/>
    </source>
</evidence>